<feature type="chain" id="PRO_5039613771" description="Secreted protein" evidence="2">
    <location>
        <begin position="28"/>
        <end position="149"/>
    </location>
</feature>
<evidence type="ECO:0000313" key="3">
    <source>
        <dbReference type="EMBL" id="ADG98611.1"/>
    </source>
</evidence>
<reference evidence="3 4" key="1">
    <citation type="journal article" date="2010" name="Stand. Genomic Sci.">
        <title>Complete genome sequence of Segniliparus rotundus type strain (CDC 1076).</title>
        <authorList>
            <person name="Sikorski J."/>
            <person name="Lapidus A."/>
            <person name="Copeland A."/>
            <person name="Misra M."/>
            <person name="Glavina Del Rio T."/>
            <person name="Nolan M."/>
            <person name="Lucas S."/>
            <person name="Chen F."/>
            <person name="Tice H."/>
            <person name="Cheng J.F."/>
            <person name="Jando M."/>
            <person name="Schneider S."/>
            <person name="Bruce D."/>
            <person name="Goodwin L."/>
            <person name="Pitluck S."/>
            <person name="Liolios K."/>
            <person name="Mikhailova N."/>
            <person name="Pati A."/>
            <person name="Ivanova N."/>
            <person name="Mavromatis K."/>
            <person name="Chen A."/>
            <person name="Palaniappan K."/>
            <person name="Chertkov O."/>
            <person name="Land M."/>
            <person name="Hauser L."/>
            <person name="Chang Y.J."/>
            <person name="Jeffries C.D."/>
            <person name="Brettin T."/>
            <person name="Detter J.C."/>
            <person name="Han C."/>
            <person name="Rohde M."/>
            <person name="Goker M."/>
            <person name="Bristow J."/>
            <person name="Eisen J.A."/>
            <person name="Markowitz V."/>
            <person name="Hugenholtz P."/>
            <person name="Kyrpides N.C."/>
            <person name="Klenk H.P."/>
        </authorList>
    </citation>
    <scope>NUCLEOTIDE SEQUENCE [LARGE SCALE GENOMIC DNA]</scope>
    <source>
        <strain evidence="4">ATCC BAA-972 / CDC 1076 / CIP 108378 / DSM 44985 / JCM 13578</strain>
    </source>
</reference>
<feature type="compositionally biased region" description="Basic and acidic residues" evidence="1">
    <location>
        <begin position="130"/>
        <end position="149"/>
    </location>
</feature>
<dbReference type="KEGG" id="srt:Srot_2159"/>
<organism evidence="3 4">
    <name type="scientific">Segniliparus rotundus (strain ATCC BAA-972 / CDC 1076 / CIP 108378 / DSM 44985 / JCM 13578)</name>
    <dbReference type="NCBI Taxonomy" id="640132"/>
    <lineage>
        <taxon>Bacteria</taxon>
        <taxon>Bacillati</taxon>
        <taxon>Actinomycetota</taxon>
        <taxon>Actinomycetes</taxon>
        <taxon>Mycobacteriales</taxon>
        <taxon>Segniliparaceae</taxon>
        <taxon>Segniliparus</taxon>
    </lineage>
</organism>
<accession>D6Z9U1</accession>
<evidence type="ECO:0000256" key="1">
    <source>
        <dbReference type="SAM" id="MobiDB-lite"/>
    </source>
</evidence>
<feature type="region of interest" description="Disordered" evidence="1">
    <location>
        <begin position="126"/>
        <end position="149"/>
    </location>
</feature>
<name>D6Z9U1_SEGRD</name>
<dbReference type="HOGENOM" id="CLU_1748375_0_0_11"/>
<evidence type="ECO:0000313" key="4">
    <source>
        <dbReference type="Proteomes" id="UP000002247"/>
    </source>
</evidence>
<evidence type="ECO:0008006" key="5">
    <source>
        <dbReference type="Google" id="ProtNLM"/>
    </source>
</evidence>
<keyword evidence="2" id="KW-0732">Signal</keyword>
<dbReference type="Proteomes" id="UP000002247">
    <property type="component" value="Chromosome"/>
</dbReference>
<dbReference type="AlphaFoldDB" id="D6Z9U1"/>
<protein>
    <recommendedName>
        <fullName evidence="5">Secreted protein</fullName>
    </recommendedName>
</protein>
<evidence type="ECO:0000256" key="2">
    <source>
        <dbReference type="SAM" id="SignalP"/>
    </source>
</evidence>
<sequence length="149" mass="15757">MRATTTWQLFSAALLAASATCAAPALADAADDCAVVNDYFGQAVGYQRALGAGGVPNLDDPDSVNNFYTDAIDTANQELRDARAALAQLKDPAVRQKFSAYVNVLSQYPGLFAQRKAAKSEAQLESVNQRGEDLQGRLSDAEGDVHGSC</sequence>
<proteinExistence type="predicted"/>
<keyword evidence="4" id="KW-1185">Reference proteome</keyword>
<gene>
    <name evidence="3" type="ordered locus">Srot_2159</name>
</gene>
<feature type="signal peptide" evidence="2">
    <location>
        <begin position="1"/>
        <end position="27"/>
    </location>
</feature>
<dbReference type="EMBL" id="CP001958">
    <property type="protein sequence ID" value="ADG98611.1"/>
    <property type="molecule type" value="Genomic_DNA"/>
</dbReference>
<dbReference type="RefSeq" id="WP_013139061.1">
    <property type="nucleotide sequence ID" value="NC_014168.1"/>
</dbReference>